<evidence type="ECO:0000256" key="1">
    <source>
        <dbReference type="ARBA" id="ARBA00004651"/>
    </source>
</evidence>
<gene>
    <name evidence="10" type="ORF">FYJ24_02675</name>
</gene>
<dbReference type="PANTHER" id="PTHR24221">
    <property type="entry name" value="ATP-BINDING CASSETTE SUB-FAMILY B"/>
    <property type="match status" value="1"/>
</dbReference>
<feature type="transmembrane region" description="Helical" evidence="7">
    <location>
        <begin position="280"/>
        <end position="305"/>
    </location>
</feature>
<dbReference type="InterPro" id="IPR036640">
    <property type="entry name" value="ABC1_TM_sf"/>
</dbReference>
<protein>
    <submittedName>
        <fullName evidence="10">ABC transporter ATP-binding protein</fullName>
    </submittedName>
</protein>
<evidence type="ECO:0000313" key="10">
    <source>
        <dbReference type="EMBL" id="MSS83683.1"/>
    </source>
</evidence>
<dbReference type="InterPro" id="IPR017871">
    <property type="entry name" value="ABC_transporter-like_CS"/>
</dbReference>
<feature type="domain" description="ABC transporter" evidence="8">
    <location>
        <begin position="343"/>
        <end position="558"/>
    </location>
</feature>
<feature type="transmembrane region" description="Helical" evidence="7">
    <location>
        <begin position="245"/>
        <end position="268"/>
    </location>
</feature>
<dbReference type="GO" id="GO:0016887">
    <property type="term" value="F:ATP hydrolysis activity"/>
    <property type="evidence" value="ECO:0007669"/>
    <property type="project" value="InterPro"/>
</dbReference>
<evidence type="ECO:0000256" key="7">
    <source>
        <dbReference type="SAM" id="Phobius"/>
    </source>
</evidence>
<feature type="domain" description="ABC transmembrane type-1" evidence="9">
    <location>
        <begin position="34"/>
        <end position="306"/>
    </location>
</feature>
<comment type="subcellular location">
    <subcellularLocation>
        <location evidence="1">Cell membrane</location>
        <topology evidence="1">Multi-pass membrane protein</topology>
    </subcellularLocation>
</comment>
<keyword evidence="5 7" id="KW-1133">Transmembrane helix</keyword>
<feature type="transmembrane region" description="Helical" evidence="7">
    <location>
        <begin position="21"/>
        <end position="43"/>
    </location>
</feature>
<dbReference type="AlphaFoldDB" id="A0A6N7W596"/>
<reference evidence="10 11" key="1">
    <citation type="submission" date="2019-08" db="EMBL/GenBank/DDBJ databases">
        <title>In-depth cultivation of the pig gut microbiome towards novel bacterial diversity and tailored functional studies.</title>
        <authorList>
            <person name="Wylensek D."/>
            <person name="Hitch T.C.A."/>
            <person name="Clavel T."/>
        </authorList>
    </citation>
    <scope>NUCLEOTIDE SEQUENCE [LARGE SCALE GENOMIC DNA]</scope>
    <source>
        <strain evidence="10 11">WB03_NA08</strain>
    </source>
</reference>
<comment type="caution">
    <text evidence="10">The sequence shown here is derived from an EMBL/GenBank/DDBJ whole genome shotgun (WGS) entry which is preliminary data.</text>
</comment>
<dbReference type="PROSITE" id="PS00211">
    <property type="entry name" value="ABC_TRANSPORTER_1"/>
    <property type="match status" value="1"/>
</dbReference>
<accession>A0A6N7W596</accession>
<dbReference type="Pfam" id="PF00005">
    <property type="entry name" value="ABC_tran"/>
    <property type="match status" value="1"/>
</dbReference>
<keyword evidence="11" id="KW-1185">Reference proteome</keyword>
<dbReference type="GO" id="GO:0005524">
    <property type="term" value="F:ATP binding"/>
    <property type="evidence" value="ECO:0007669"/>
    <property type="project" value="UniProtKB-KW"/>
</dbReference>
<keyword evidence="3" id="KW-0547">Nucleotide-binding</keyword>
<keyword evidence="2 7" id="KW-0812">Transmembrane</keyword>
<feature type="transmembrane region" description="Helical" evidence="7">
    <location>
        <begin position="63"/>
        <end position="87"/>
    </location>
</feature>
<dbReference type="InterPro" id="IPR003439">
    <property type="entry name" value="ABC_transporter-like_ATP-bd"/>
</dbReference>
<dbReference type="GO" id="GO:0140359">
    <property type="term" value="F:ABC-type transporter activity"/>
    <property type="evidence" value="ECO:0007669"/>
    <property type="project" value="InterPro"/>
</dbReference>
<dbReference type="GO" id="GO:0005886">
    <property type="term" value="C:plasma membrane"/>
    <property type="evidence" value="ECO:0007669"/>
    <property type="project" value="UniProtKB-SubCell"/>
</dbReference>
<proteinExistence type="predicted"/>
<evidence type="ECO:0000256" key="6">
    <source>
        <dbReference type="ARBA" id="ARBA00023136"/>
    </source>
</evidence>
<dbReference type="InterPro" id="IPR027417">
    <property type="entry name" value="P-loop_NTPase"/>
</dbReference>
<dbReference type="SUPFAM" id="SSF90123">
    <property type="entry name" value="ABC transporter transmembrane region"/>
    <property type="match status" value="1"/>
</dbReference>
<evidence type="ECO:0000256" key="4">
    <source>
        <dbReference type="ARBA" id="ARBA00022840"/>
    </source>
</evidence>
<dbReference type="EMBL" id="VULO01000003">
    <property type="protein sequence ID" value="MSS83683.1"/>
    <property type="molecule type" value="Genomic_DNA"/>
</dbReference>
<keyword evidence="4 10" id="KW-0067">ATP-binding</keyword>
<evidence type="ECO:0000259" key="8">
    <source>
        <dbReference type="PROSITE" id="PS50893"/>
    </source>
</evidence>
<dbReference type="RefSeq" id="WP_154543368.1">
    <property type="nucleotide sequence ID" value="NZ_VULO01000003.1"/>
</dbReference>
<dbReference type="InterPro" id="IPR011527">
    <property type="entry name" value="ABC1_TM_dom"/>
</dbReference>
<keyword evidence="6 7" id="KW-0472">Membrane</keyword>
<feature type="transmembrane region" description="Helical" evidence="7">
    <location>
        <begin position="164"/>
        <end position="182"/>
    </location>
</feature>
<evidence type="ECO:0000313" key="11">
    <source>
        <dbReference type="Proteomes" id="UP000470875"/>
    </source>
</evidence>
<evidence type="ECO:0000256" key="3">
    <source>
        <dbReference type="ARBA" id="ARBA00022741"/>
    </source>
</evidence>
<dbReference type="Proteomes" id="UP000470875">
    <property type="component" value="Unassembled WGS sequence"/>
</dbReference>
<sequence length="562" mass="61101">MAVKTRQRKSLDPRLKATVPASVRLVQLTLRWSVVIASVLAAITLGNGIDRLKAETPLDITWWGLFTAEVAWTAMSAGLAIFQGLTVQSRAETRFRRIAHDAWFRLGPMPLRDREGAQLDLATNGAMRVARYRAEFLSNSVASLSSTVVVCIVMGVFFGWWVAGWMSLVIVIGPLLVGFFHSRTKESGDEFRASQMNLRATFLEGVNALESLSFAGASRSYARSLAAASEKHRQKIMSLLAENQMLIFVMDIIFSMVALLLAAYMGLVGIHNGALTLGQAISLVIVTIVMVAPVDLIGQFFYIAIGGRATQRQYADLLAEADLAPYIQISDEAILESGTQADIRIDDVTAGWEEDADLLRNATWHIPSGSHVALVGPSGVGKSTLSALIQGHIRPEKGRVIVAGKNTRSYSPSDIARVLAVVEQRTYLFNGTIAENLRLAAPEATDQQLWQALERANLDADVRGFTAGLDTIVGDHGARLSGGQAQRLALARAFLKQVPILILDEPTSQVDLGGESAILEAISRISEDRTVLMIAHRPSAQHNMDAVFELKEKKVVAINGKH</sequence>
<name>A0A6N7W596_9ACTO</name>
<feature type="transmembrane region" description="Helical" evidence="7">
    <location>
        <begin position="136"/>
        <end position="158"/>
    </location>
</feature>
<dbReference type="PROSITE" id="PS50929">
    <property type="entry name" value="ABC_TM1F"/>
    <property type="match status" value="1"/>
</dbReference>
<dbReference type="PANTHER" id="PTHR24221:SF590">
    <property type="entry name" value="COMPONENT LINKED WITH THE ASSEMBLY OF CYTOCHROME' TRANSPORT TRANSMEMBRANE ATP-BINDING PROTEIN ABC TRANSPORTER CYDD-RELATED"/>
    <property type="match status" value="1"/>
</dbReference>
<organism evidence="10 11">
    <name type="scientific">Scrofimicrobium canadense</name>
    <dbReference type="NCBI Taxonomy" id="2652290"/>
    <lineage>
        <taxon>Bacteria</taxon>
        <taxon>Bacillati</taxon>
        <taxon>Actinomycetota</taxon>
        <taxon>Actinomycetes</taxon>
        <taxon>Actinomycetales</taxon>
        <taxon>Actinomycetaceae</taxon>
        <taxon>Scrofimicrobium</taxon>
    </lineage>
</organism>
<dbReference type="Pfam" id="PF00664">
    <property type="entry name" value="ABC_membrane"/>
    <property type="match status" value="1"/>
</dbReference>
<dbReference type="SMART" id="SM00382">
    <property type="entry name" value="AAA"/>
    <property type="match status" value="1"/>
</dbReference>
<dbReference type="Gene3D" id="3.40.50.300">
    <property type="entry name" value="P-loop containing nucleotide triphosphate hydrolases"/>
    <property type="match status" value="1"/>
</dbReference>
<dbReference type="Gene3D" id="1.20.1560.10">
    <property type="entry name" value="ABC transporter type 1, transmembrane domain"/>
    <property type="match status" value="1"/>
</dbReference>
<dbReference type="InterPro" id="IPR003593">
    <property type="entry name" value="AAA+_ATPase"/>
</dbReference>
<dbReference type="PROSITE" id="PS50893">
    <property type="entry name" value="ABC_TRANSPORTER_2"/>
    <property type="match status" value="1"/>
</dbReference>
<dbReference type="SUPFAM" id="SSF52540">
    <property type="entry name" value="P-loop containing nucleoside triphosphate hydrolases"/>
    <property type="match status" value="1"/>
</dbReference>
<evidence type="ECO:0000256" key="2">
    <source>
        <dbReference type="ARBA" id="ARBA00022692"/>
    </source>
</evidence>
<dbReference type="InterPro" id="IPR039421">
    <property type="entry name" value="Type_1_exporter"/>
</dbReference>
<evidence type="ECO:0000256" key="5">
    <source>
        <dbReference type="ARBA" id="ARBA00022989"/>
    </source>
</evidence>
<evidence type="ECO:0000259" key="9">
    <source>
        <dbReference type="PROSITE" id="PS50929"/>
    </source>
</evidence>